<evidence type="ECO:0000256" key="3">
    <source>
        <dbReference type="ARBA" id="ARBA00012756"/>
    </source>
</evidence>
<comment type="catalytic activity">
    <reaction evidence="1 8">
        <text>Hydrolysis of terminal non-reducing beta-D-galactose residues in beta-D-galactosides.</text>
        <dbReference type="EC" id="3.2.1.23"/>
    </reaction>
</comment>
<dbReference type="SUPFAM" id="SSF74650">
    <property type="entry name" value="Galactose mutarotase-like"/>
    <property type="match status" value="1"/>
</dbReference>
<dbReference type="AlphaFoldDB" id="A0A412B493"/>
<evidence type="ECO:0000313" key="10">
    <source>
        <dbReference type="EMBL" id="RGQ47229.1"/>
    </source>
</evidence>
<dbReference type="InterPro" id="IPR023230">
    <property type="entry name" value="Glyco_hydro_2_CS"/>
</dbReference>
<keyword evidence="6 8" id="KW-0326">Glycosidase</keyword>
<sequence length="1049" mass="119192">MGFDVKKIHDPKFFKENCMAAHSDHVTYKNEAEAVEQNSSFRLSLDGIWKFHYAKNDAQTIPGFEAEDYNCRPWDDIRVPAHIQMEGYDIPQYANIQYPWDGREDVWRDAVPTDFNPVASYVKYFTLPEGFVKNGLYISFQGVESGFALWLNGSYVGYSEDSFTPSEFDLTPYVKEGENKLALKVFKWTSSSWCEDQDFYRFSGIFRSVYLYTMPKVHVYDLKVQPVVAESLESADLVLDMEICGKAETVEKSADDAKMQNVSAKITLTGSRDDSKEGAAGSVSENTIFSETISFQPNNTSDTIRFTDTGAATVHFEQEVNHPNLWSAEHPELYTLTVELLDESGNCVEYISQNIGFRRFEMKDGIMTLNGKRIVFKGVNRHEFSSKTGRAVSKEEVLQDIITMKQNNINAIRTCHYPDASGIYELCDRYGLYMIAENNLESHGSWDAASHGLVPKDTIVPGDNMDWEPMMLDRVNSCYQRDKNHPAILIWSVGNESYGGKVIFDMSEKFRALDPYRLVHYEGIFNDRRYEGTSDMESQMYTSVENIKKFLAEHKEKPFICCEYTHAMGNSCGAMHKYTDLTDTEPRYQGGFIWDYIDQSILKKDRYGQEFQAYGGDCGERPTDYNFSGNGICYGGERDASPKMQEVKFNYQNISVAFEEHSFTVVNKNLFADTSEYQCIVILQKNGTVVKKQKMDTNVVPLSSGSYEIPFVIPEDAEYAVTVSFVLREDTFWAKAGHEVAFGQKVYKKEVKFAVPEKPLQVVRGKVNIGVKGDDFDCLFSLLNGGLVSYRYAGKEMIEKIPMPNFWRAPVDNDNGSMAPGRYAQWKIASMYISHRNGGMFDNVPTTVEETEHSVTITYTYYMPTTPAAKCQVAYTVFGDGTVETKLTYDPVEGLPDMPEFGMMFKLNADYDNVEWYGYGPEETYADRRHGAKLGIYKNKAADNMAKYLVPQECGNKVGVRYAKVTDYKGRGLLFSGDELSFSALPYTPHELENAAHPYELPQVHYTVVRVALAQMGVGGDDSWGAWVHPEYNIDVTKPLEFTFRFRGI</sequence>
<dbReference type="EMBL" id="QRTF01000027">
    <property type="protein sequence ID" value="RGQ47229.1"/>
    <property type="molecule type" value="Genomic_DNA"/>
</dbReference>
<evidence type="ECO:0000256" key="5">
    <source>
        <dbReference type="ARBA" id="ARBA00022801"/>
    </source>
</evidence>
<dbReference type="InterPro" id="IPR006104">
    <property type="entry name" value="Glyco_hydro_2_N"/>
</dbReference>
<dbReference type="GO" id="GO:0030246">
    <property type="term" value="F:carbohydrate binding"/>
    <property type="evidence" value="ECO:0007669"/>
    <property type="project" value="InterPro"/>
</dbReference>
<dbReference type="Proteomes" id="UP000283738">
    <property type="component" value="Unassembled WGS sequence"/>
</dbReference>
<dbReference type="GO" id="GO:0005990">
    <property type="term" value="P:lactose catabolic process"/>
    <property type="evidence" value="ECO:0007669"/>
    <property type="project" value="TreeGrafter"/>
</dbReference>
<dbReference type="InterPro" id="IPR014718">
    <property type="entry name" value="GH-type_carb-bd"/>
</dbReference>
<dbReference type="Pfam" id="PF02929">
    <property type="entry name" value="Bgal_small_N"/>
    <property type="match status" value="1"/>
</dbReference>
<dbReference type="InterPro" id="IPR006103">
    <property type="entry name" value="Glyco_hydro_2_cat"/>
</dbReference>
<evidence type="ECO:0000259" key="9">
    <source>
        <dbReference type="SMART" id="SM01038"/>
    </source>
</evidence>
<evidence type="ECO:0000256" key="2">
    <source>
        <dbReference type="ARBA" id="ARBA00007401"/>
    </source>
</evidence>
<dbReference type="Gene3D" id="2.60.120.260">
    <property type="entry name" value="Galactose-binding domain-like"/>
    <property type="match status" value="1"/>
</dbReference>
<dbReference type="InterPro" id="IPR006102">
    <property type="entry name" value="Ig-like_GH2"/>
</dbReference>
<accession>A0A412B493</accession>
<evidence type="ECO:0000256" key="7">
    <source>
        <dbReference type="ARBA" id="ARBA00032230"/>
    </source>
</evidence>
<evidence type="ECO:0000256" key="8">
    <source>
        <dbReference type="RuleBase" id="RU361154"/>
    </source>
</evidence>
<dbReference type="InterPro" id="IPR006101">
    <property type="entry name" value="Glyco_hydro_2"/>
</dbReference>
<dbReference type="InterPro" id="IPR036156">
    <property type="entry name" value="Beta-gal/glucu_dom_sf"/>
</dbReference>
<dbReference type="SUPFAM" id="SSF51445">
    <property type="entry name" value="(Trans)glycosidases"/>
    <property type="match status" value="1"/>
</dbReference>
<protein>
    <recommendedName>
        <fullName evidence="4 8">Beta-galactosidase</fullName>
        <ecNumber evidence="3 8">3.2.1.23</ecNumber>
    </recommendedName>
    <alternativeName>
        <fullName evidence="7 8">Lactase</fullName>
    </alternativeName>
</protein>
<dbReference type="Gene3D" id="2.60.40.10">
    <property type="entry name" value="Immunoglobulins"/>
    <property type="match status" value="2"/>
</dbReference>
<dbReference type="Gene3D" id="2.70.98.10">
    <property type="match status" value="1"/>
</dbReference>
<dbReference type="PROSITE" id="PS00608">
    <property type="entry name" value="GLYCOSYL_HYDROL_F2_2"/>
    <property type="match status" value="1"/>
</dbReference>
<dbReference type="Pfam" id="PF16353">
    <property type="entry name" value="LacZ_4"/>
    <property type="match status" value="1"/>
</dbReference>
<evidence type="ECO:0000256" key="1">
    <source>
        <dbReference type="ARBA" id="ARBA00001412"/>
    </source>
</evidence>
<dbReference type="Pfam" id="PF00703">
    <property type="entry name" value="Glyco_hydro_2"/>
    <property type="match status" value="1"/>
</dbReference>
<dbReference type="InterPro" id="IPR023232">
    <property type="entry name" value="Glyco_hydro_2_AS"/>
</dbReference>
<comment type="caution">
    <text evidence="10">The sequence shown here is derived from an EMBL/GenBank/DDBJ whole genome shotgun (WGS) entry which is preliminary data.</text>
</comment>
<dbReference type="Pfam" id="PF02837">
    <property type="entry name" value="Glyco_hydro_2_N"/>
    <property type="match status" value="1"/>
</dbReference>
<dbReference type="InterPro" id="IPR013783">
    <property type="entry name" value="Ig-like_fold"/>
</dbReference>
<dbReference type="RefSeq" id="WP_118111004.1">
    <property type="nucleotide sequence ID" value="NZ_QRTF01000027.1"/>
</dbReference>
<dbReference type="PANTHER" id="PTHR46323">
    <property type="entry name" value="BETA-GALACTOSIDASE"/>
    <property type="match status" value="1"/>
</dbReference>
<dbReference type="PROSITE" id="PS00719">
    <property type="entry name" value="GLYCOSYL_HYDROL_F2_1"/>
    <property type="match status" value="1"/>
</dbReference>
<dbReference type="InterPro" id="IPR004199">
    <property type="entry name" value="B-gal_small/dom_5"/>
</dbReference>
<dbReference type="GO" id="GO:0009341">
    <property type="term" value="C:beta-galactosidase complex"/>
    <property type="evidence" value="ECO:0007669"/>
    <property type="project" value="InterPro"/>
</dbReference>
<proteinExistence type="inferred from homology"/>
<dbReference type="Gene3D" id="3.20.20.80">
    <property type="entry name" value="Glycosidases"/>
    <property type="match status" value="1"/>
</dbReference>
<dbReference type="EC" id="3.2.1.23" evidence="3 8"/>
<reference evidence="10 11" key="1">
    <citation type="submission" date="2018-08" db="EMBL/GenBank/DDBJ databases">
        <title>A genome reference for cultivated species of the human gut microbiota.</title>
        <authorList>
            <person name="Zou Y."/>
            <person name="Xue W."/>
            <person name="Luo G."/>
        </authorList>
    </citation>
    <scope>NUCLEOTIDE SEQUENCE [LARGE SCALE GENOMIC DNA]</scope>
    <source>
        <strain evidence="10 11">AF28-15</strain>
    </source>
</reference>
<dbReference type="GO" id="GO:0004565">
    <property type="term" value="F:beta-galactosidase activity"/>
    <property type="evidence" value="ECO:0007669"/>
    <property type="project" value="UniProtKB-EC"/>
</dbReference>
<dbReference type="SUPFAM" id="SSF49303">
    <property type="entry name" value="beta-Galactosidase/glucuronidase domain"/>
    <property type="match status" value="2"/>
</dbReference>
<dbReference type="InterPro" id="IPR017853">
    <property type="entry name" value="GH"/>
</dbReference>
<dbReference type="Pfam" id="PF02836">
    <property type="entry name" value="Glyco_hydro_2_C"/>
    <property type="match status" value="1"/>
</dbReference>
<feature type="domain" description="Beta galactosidase small chain/" evidence="9">
    <location>
        <begin position="770"/>
        <end position="1047"/>
    </location>
</feature>
<dbReference type="InterPro" id="IPR008979">
    <property type="entry name" value="Galactose-bd-like_sf"/>
</dbReference>
<organism evidence="10 11">
    <name type="scientific">Roseburia inulinivorans</name>
    <dbReference type="NCBI Taxonomy" id="360807"/>
    <lineage>
        <taxon>Bacteria</taxon>
        <taxon>Bacillati</taxon>
        <taxon>Bacillota</taxon>
        <taxon>Clostridia</taxon>
        <taxon>Lachnospirales</taxon>
        <taxon>Lachnospiraceae</taxon>
        <taxon>Roseburia</taxon>
    </lineage>
</organism>
<comment type="similarity">
    <text evidence="2 8">Belongs to the glycosyl hydrolase 2 family.</text>
</comment>
<dbReference type="SUPFAM" id="SSF49785">
    <property type="entry name" value="Galactose-binding domain-like"/>
    <property type="match status" value="1"/>
</dbReference>
<dbReference type="SMART" id="SM01038">
    <property type="entry name" value="Bgal_small_N"/>
    <property type="match status" value="1"/>
</dbReference>
<gene>
    <name evidence="10" type="ORF">DWY96_11755</name>
</gene>
<evidence type="ECO:0000313" key="11">
    <source>
        <dbReference type="Proteomes" id="UP000283738"/>
    </source>
</evidence>
<dbReference type="PRINTS" id="PR00132">
    <property type="entry name" value="GLHYDRLASE2"/>
</dbReference>
<evidence type="ECO:0000256" key="6">
    <source>
        <dbReference type="ARBA" id="ARBA00023295"/>
    </source>
</evidence>
<dbReference type="InterPro" id="IPR032312">
    <property type="entry name" value="LacZ_4"/>
</dbReference>
<dbReference type="PANTHER" id="PTHR46323:SF2">
    <property type="entry name" value="BETA-GALACTOSIDASE"/>
    <property type="match status" value="1"/>
</dbReference>
<dbReference type="InterPro" id="IPR011013">
    <property type="entry name" value="Gal_mutarotase_sf_dom"/>
</dbReference>
<keyword evidence="5 8" id="KW-0378">Hydrolase</keyword>
<dbReference type="InterPro" id="IPR050347">
    <property type="entry name" value="Bact_Beta-galactosidase"/>
</dbReference>
<evidence type="ECO:0000256" key="4">
    <source>
        <dbReference type="ARBA" id="ARBA00013303"/>
    </source>
</evidence>
<name>A0A412B493_9FIRM</name>